<sequence>MQLPSEFFSSELTPTEFRIVIGMYHLSNSTGKVEVTMDELTLLTGFGREAIRRAIRKVEGLGLLETTRTKRNLGKYHKNTYQFLLPCLQPEASTEEPSLSPEASELPPCLPPEASTAGEVTGGTSTTVVTSNTSTRNTSYFLVRASGATREEIVVPRWNPDEDEGLAGVGLFDDDVQKDAPKADKRDSKTRNRRPRAEWTPNDVATEFSQRLGRKLPYTAGMVNVGKIRGALASYRKNYRTNADIEIALMDMFFDDERILQTVDKDPSKAPTIYLGMFKSHLSKALEQLGHSTEASPVDDDTPEFVYASDGRRFDNTIVGRKLIERHEQRLKGTE</sequence>
<evidence type="ECO:0000313" key="2">
    <source>
        <dbReference type="EMBL" id="CAB5219684.1"/>
    </source>
</evidence>
<organism evidence="2">
    <name type="scientific">uncultured Caudovirales phage</name>
    <dbReference type="NCBI Taxonomy" id="2100421"/>
    <lineage>
        <taxon>Viruses</taxon>
        <taxon>Duplodnaviria</taxon>
        <taxon>Heunggongvirae</taxon>
        <taxon>Uroviricota</taxon>
        <taxon>Caudoviricetes</taxon>
        <taxon>Peduoviridae</taxon>
        <taxon>Maltschvirus</taxon>
        <taxon>Maltschvirus maltsch</taxon>
    </lineage>
</organism>
<dbReference type="InterPro" id="IPR036388">
    <property type="entry name" value="WH-like_DNA-bd_sf"/>
</dbReference>
<reference evidence="2" key="1">
    <citation type="submission" date="2020-05" db="EMBL/GenBank/DDBJ databases">
        <authorList>
            <person name="Chiriac C."/>
            <person name="Salcher M."/>
            <person name="Ghai R."/>
            <person name="Kavagutti S V."/>
        </authorList>
    </citation>
    <scope>NUCLEOTIDE SEQUENCE</scope>
</reference>
<accession>A0A6J7WUB1</accession>
<evidence type="ECO:0008006" key="3">
    <source>
        <dbReference type="Google" id="ProtNLM"/>
    </source>
</evidence>
<dbReference type="EMBL" id="LR798267">
    <property type="protein sequence ID" value="CAB5219684.1"/>
    <property type="molecule type" value="Genomic_DNA"/>
</dbReference>
<evidence type="ECO:0000256" key="1">
    <source>
        <dbReference type="SAM" id="MobiDB-lite"/>
    </source>
</evidence>
<gene>
    <name evidence="2" type="ORF">UFOVP221_115</name>
</gene>
<dbReference type="Gene3D" id="1.10.10.10">
    <property type="entry name" value="Winged helix-like DNA-binding domain superfamily/Winged helix DNA-binding domain"/>
    <property type="match status" value="1"/>
</dbReference>
<feature type="compositionally biased region" description="Basic and acidic residues" evidence="1">
    <location>
        <begin position="175"/>
        <end position="190"/>
    </location>
</feature>
<name>A0A6J7WUB1_9CAUD</name>
<feature type="region of interest" description="Disordered" evidence="1">
    <location>
        <begin position="165"/>
        <end position="199"/>
    </location>
</feature>
<protein>
    <recommendedName>
        <fullName evidence="3">Helix-turn-helix domain containing protein</fullName>
    </recommendedName>
</protein>
<proteinExistence type="predicted"/>